<evidence type="ECO:0000256" key="8">
    <source>
        <dbReference type="SAM" id="Phobius"/>
    </source>
</evidence>
<comment type="subcellular location">
    <subcellularLocation>
        <location evidence="1">Cell membrane</location>
        <topology evidence="1">Multi-pass membrane protein</topology>
    </subcellularLocation>
</comment>
<keyword evidence="5 8" id="KW-0812">Transmembrane</keyword>
<feature type="transmembrane region" description="Helical" evidence="8">
    <location>
        <begin position="108"/>
        <end position="131"/>
    </location>
</feature>
<evidence type="ECO:0000256" key="6">
    <source>
        <dbReference type="ARBA" id="ARBA00022989"/>
    </source>
</evidence>
<organism evidence="9 10">
    <name type="scientific">Streptomyces cuspidosporus</name>
    <dbReference type="NCBI Taxonomy" id="66882"/>
    <lineage>
        <taxon>Bacteria</taxon>
        <taxon>Bacillati</taxon>
        <taxon>Actinomycetota</taxon>
        <taxon>Actinomycetes</taxon>
        <taxon>Kitasatosporales</taxon>
        <taxon>Streptomycetaceae</taxon>
        <taxon>Streptomyces</taxon>
    </lineage>
</organism>
<evidence type="ECO:0000256" key="5">
    <source>
        <dbReference type="ARBA" id="ARBA00022692"/>
    </source>
</evidence>
<gene>
    <name evidence="9" type="ORF">GCM10010246_79430</name>
</gene>
<keyword evidence="3" id="KW-0813">Transport</keyword>
<sequence>MIVTVFAQNVGLVGMTRVRSRYVAAVAGGILVLLGLIPKLGDVVASLPGPVVGGAGLVVFATVTAVGINTLRKVEFDGTNNLLIVAVSIGIGMLPVVAPTIYHTFPTWVQIIGGSAIASATIAAFLLNLLFNHTPGLNKAKTAPAEAAPAEPAATS</sequence>
<proteinExistence type="inferred from homology"/>
<dbReference type="Proteomes" id="UP001500253">
    <property type="component" value="Unassembled WGS sequence"/>
</dbReference>
<evidence type="ECO:0000256" key="7">
    <source>
        <dbReference type="ARBA" id="ARBA00023136"/>
    </source>
</evidence>
<keyword evidence="4" id="KW-1003">Cell membrane</keyword>
<name>A0ABN3H955_9ACTN</name>
<evidence type="ECO:0000313" key="9">
    <source>
        <dbReference type="EMBL" id="GAA2372860.1"/>
    </source>
</evidence>
<dbReference type="Pfam" id="PF00860">
    <property type="entry name" value="Xan_ur_permease"/>
    <property type="match status" value="1"/>
</dbReference>
<evidence type="ECO:0000256" key="4">
    <source>
        <dbReference type="ARBA" id="ARBA00022475"/>
    </source>
</evidence>
<evidence type="ECO:0000256" key="1">
    <source>
        <dbReference type="ARBA" id="ARBA00004651"/>
    </source>
</evidence>
<dbReference type="EMBL" id="BAAASD010000063">
    <property type="protein sequence ID" value="GAA2372860.1"/>
    <property type="molecule type" value="Genomic_DNA"/>
</dbReference>
<reference evidence="9 10" key="1">
    <citation type="journal article" date="2019" name="Int. J. Syst. Evol. Microbiol.">
        <title>The Global Catalogue of Microorganisms (GCM) 10K type strain sequencing project: providing services to taxonomists for standard genome sequencing and annotation.</title>
        <authorList>
            <consortium name="The Broad Institute Genomics Platform"/>
            <consortium name="The Broad Institute Genome Sequencing Center for Infectious Disease"/>
            <person name="Wu L."/>
            <person name="Ma J."/>
        </authorList>
    </citation>
    <scope>NUCLEOTIDE SEQUENCE [LARGE SCALE GENOMIC DNA]</scope>
    <source>
        <strain evidence="9 10">JCM 4316</strain>
    </source>
</reference>
<keyword evidence="10" id="KW-1185">Reference proteome</keyword>
<keyword evidence="7 8" id="KW-0472">Membrane</keyword>
<dbReference type="InterPro" id="IPR006043">
    <property type="entry name" value="NCS2"/>
</dbReference>
<evidence type="ECO:0000313" key="10">
    <source>
        <dbReference type="Proteomes" id="UP001500253"/>
    </source>
</evidence>
<feature type="transmembrane region" description="Helical" evidence="8">
    <location>
        <begin position="47"/>
        <end position="70"/>
    </location>
</feature>
<comment type="similarity">
    <text evidence="2">Belongs to the nucleobase:cation symporter-2 (NCS2) (TC 2.A.40) family.</text>
</comment>
<evidence type="ECO:0000256" key="2">
    <source>
        <dbReference type="ARBA" id="ARBA00008821"/>
    </source>
</evidence>
<evidence type="ECO:0000256" key="3">
    <source>
        <dbReference type="ARBA" id="ARBA00022448"/>
    </source>
</evidence>
<dbReference type="PANTHER" id="PTHR42810:SF4">
    <property type="entry name" value="URIC ACID TRANSPORTER UACT"/>
    <property type="match status" value="1"/>
</dbReference>
<protein>
    <recommendedName>
        <fullName evidence="11">Uracil permease</fullName>
    </recommendedName>
</protein>
<dbReference type="PANTHER" id="PTHR42810">
    <property type="entry name" value="PURINE PERMEASE C1399.01C-RELATED"/>
    <property type="match status" value="1"/>
</dbReference>
<feature type="transmembrane region" description="Helical" evidence="8">
    <location>
        <begin position="82"/>
        <end position="102"/>
    </location>
</feature>
<evidence type="ECO:0008006" key="11">
    <source>
        <dbReference type="Google" id="ProtNLM"/>
    </source>
</evidence>
<dbReference type="InterPro" id="IPR006042">
    <property type="entry name" value="Xan_ur_permease"/>
</dbReference>
<dbReference type="PROSITE" id="PS01116">
    <property type="entry name" value="XANTH_URACIL_PERMASE"/>
    <property type="match status" value="1"/>
</dbReference>
<dbReference type="RefSeq" id="WP_428837092.1">
    <property type="nucleotide sequence ID" value="NZ_BAAASD010000063.1"/>
</dbReference>
<comment type="caution">
    <text evidence="9">The sequence shown here is derived from an EMBL/GenBank/DDBJ whole genome shotgun (WGS) entry which is preliminary data.</text>
</comment>
<feature type="transmembrane region" description="Helical" evidence="8">
    <location>
        <begin position="22"/>
        <end position="41"/>
    </location>
</feature>
<accession>A0ABN3H955</accession>
<keyword evidence="6 8" id="KW-1133">Transmembrane helix</keyword>